<proteinExistence type="predicted"/>
<name>A0ABR2UX26_9PEZI</name>
<evidence type="ECO:0000313" key="2">
    <source>
        <dbReference type="Proteomes" id="UP001408356"/>
    </source>
</evidence>
<reference evidence="1 2" key="1">
    <citation type="journal article" date="2024" name="J. Plant Pathol.">
        <title>Sequence and assembly of the genome of Seiridium unicorne, isolate CBS 538.82, causal agent of cypress canker disease.</title>
        <authorList>
            <person name="Scali E."/>
            <person name="Rocca G.D."/>
            <person name="Danti R."/>
            <person name="Garbelotto M."/>
            <person name="Barberini S."/>
            <person name="Baroncelli R."/>
            <person name="Emiliani G."/>
        </authorList>
    </citation>
    <scope>NUCLEOTIDE SEQUENCE [LARGE SCALE GENOMIC DNA]</scope>
    <source>
        <strain evidence="1 2">BM-138-508</strain>
    </source>
</reference>
<accession>A0ABR2UX26</accession>
<sequence length="103" mass="11860">MACALETFIVALQGRDARPEKWILKKRTMGGAPLLPGFFENGRVSFDSPADVPLVFPKRPTRRLFRRLPTVSDSRWRNLLWYALLVGDLWRWLGSGHSFKIFG</sequence>
<protein>
    <submittedName>
        <fullName evidence="1">Uncharacterized protein</fullName>
    </submittedName>
</protein>
<evidence type="ECO:0000313" key="1">
    <source>
        <dbReference type="EMBL" id="KAK9418826.1"/>
    </source>
</evidence>
<keyword evidence="2" id="KW-1185">Reference proteome</keyword>
<dbReference type="Proteomes" id="UP001408356">
    <property type="component" value="Unassembled WGS sequence"/>
</dbReference>
<dbReference type="EMBL" id="JARVKF010000342">
    <property type="protein sequence ID" value="KAK9418826.1"/>
    <property type="molecule type" value="Genomic_DNA"/>
</dbReference>
<organism evidence="1 2">
    <name type="scientific">Seiridium unicorne</name>
    <dbReference type="NCBI Taxonomy" id="138068"/>
    <lineage>
        <taxon>Eukaryota</taxon>
        <taxon>Fungi</taxon>
        <taxon>Dikarya</taxon>
        <taxon>Ascomycota</taxon>
        <taxon>Pezizomycotina</taxon>
        <taxon>Sordariomycetes</taxon>
        <taxon>Xylariomycetidae</taxon>
        <taxon>Amphisphaeriales</taxon>
        <taxon>Sporocadaceae</taxon>
        <taxon>Seiridium</taxon>
    </lineage>
</organism>
<gene>
    <name evidence="1" type="ORF">SUNI508_07598</name>
</gene>
<comment type="caution">
    <text evidence="1">The sequence shown here is derived from an EMBL/GenBank/DDBJ whole genome shotgun (WGS) entry which is preliminary data.</text>
</comment>